<evidence type="ECO:0000313" key="3">
    <source>
        <dbReference type="Proteomes" id="UP001065682"/>
    </source>
</evidence>
<dbReference type="SUPFAM" id="SSF52777">
    <property type="entry name" value="CoA-dependent acyltransferases"/>
    <property type="match status" value="2"/>
</dbReference>
<proteinExistence type="predicted"/>
<sequence length="436" mass="48535">MVMSPPPARYPAPAFDVFNVYFERVYDPSMHVVFTFSGEIDAGALREATMRLVASDPYIRSRYAEADDRPVWEEVPESEWERAFVLTRGGADEPLTTPPPPLDVRSGPQVRVNLYRRAAGDVVAVTCHHGFCDAAGALTLAREVFAVYRGIMDDPDFRTPSRAPYERSTKRVLALYPEEEQRQALAEEEPFVDRWRFPVERTGRGTPRVARRTLAPERLGRIKAFGREHGATVNDVLIAAYFLALAKIRHDPSDRGAPRSLLTSADLRRKYPGLYDDALLANLSIAYEATLSAGEGARLPDIVGQVTSITARKKSGSLGLATILFYEEIMAGGMPAVRAFFDGMIERYGASGHKNPVFSNLGIFNPGDYLPVPGKDGRMLDLRDIQYLPCVCWPYGFLMIASTFRDRLTLATAYEEGPYSTAVVERFLGYVDGYLP</sequence>
<dbReference type="EMBL" id="VHLL01000006">
    <property type="protein sequence ID" value="MCT8337836.1"/>
    <property type="molecule type" value="Genomic_DNA"/>
</dbReference>
<dbReference type="InterPro" id="IPR023213">
    <property type="entry name" value="CAT-like_dom_sf"/>
</dbReference>
<organism evidence="2 3">
    <name type="scientific">Methanoculleus formosensis</name>
    <dbReference type="NCBI Taxonomy" id="2590886"/>
    <lineage>
        <taxon>Archaea</taxon>
        <taxon>Methanobacteriati</taxon>
        <taxon>Methanobacteriota</taxon>
        <taxon>Stenosarchaea group</taxon>
        <taxon>Methanomicrobia</taxon>
        <taxon>Methanomicrobiales</taxon>
        <taxon>Methanomicrobiaceae</taxon>
        <taxon>Methanoculleus</taxon>
    </lineage>
</organism>
<evidence type="ECO:0000259" key="1">
    <source>
        <dbReference type="Pfam" id="PF00668"/>
    </source>
</evidence>
<dbReference type="Proteomes" id="UP001065682">
    <property type="component" value="Unassembled WGS sequence"/>
</dbReference>
<dbReference type="AlphaFoldDB" id="A0A9E4ZQ48"/>
<gene>
    <name evidence="2" type="ORF">FKB36_10165</name>
</gene>
<feature type="domain" description="Condensation" evidence="1">
    <location>
        <begin position="29"/>
        <end position="250"/>
    </location>
</feature>
<name>A0A9E4ZQ48_9EURY</name>
<dbReference type="Gene3D" id="3.30.559.30">
    <property type="entry name" value="Nonribosomal peptide synthetase, condensation domain"/>
    <property type="match status" value="1"/>
</dbReference>
<dbReference type="GO" id="GO:0003824">
    <property type="term" value="F:catalytic activity"/>
    <property type="evidence" value="ECO:0007669"/>
    <property type="project" value="InterPro"/>
</dbReference>
<accession>A0A9E4ZQ48</accession>
<dbReference type="Pfam" id="PF00668">
    <property type="entry name" value="Condensation"/>
    <property type="match status" value="1"/>
</dbReference>
<protein>
    <submittedName>
        <fullName evidence="2">Condensation protein</fullName>
    </submittedName>
</protein>
<dbReference type="InterPro" id="IPR001242">
    <property type="entry name" value="Condensation_dom"/>
</dbReference>
<evidence type="ECO:0000313" key="2">
    <source>
        <dbReference type="EMBL" id="MCT8337836.1"/>
    </source>
</evidence>
<reference evidence="2" key="1">
    <citation type="submission" date="2019-06" db="EMBL/GenBank/DDBJ databases">
        <title>Methanoculleus strain from Tamsui River, Taipei, Taiwan.</title>
        <authorList>
            <person name="You Y.-T."/>
            <person name="Chen S.-C."/>
            <person name="Lai S.-J."/>
            <person name="Lee Y.-C."/>
            <person name="Lai M.-C."/>
        </authorList>
    </citation>
    <scope>NUCLEOTIDE SEQUENCE</scope>
    <source>
        <strain evidence="2">Afa-1</strain>
    </source>
</reference>
<comment type="caution">
    <text evidence="2">The sequence shown here is derived from an EMBL/GenBank/DDBJ whole genome shotgun (WGS) entry which is preliminary data.</text>
</comment>
<dbReference type="Gene3D" id="3.30.559.10">
    <property type="entry name" value="Chloramphenicol acetyltransferase-like domain"/>
    <property type="match status" value="1"/>
</dbReference>
<keyword evidence="3" id="KW-1185">Reference proteome</keyword>